<dbReference type="Proteomes" id="UP000007590">
    <property type="component" value="Chromosome"/>
</dbReference>
<feature type="transmembrane region" description="Helical" evidence="1">
    <location>
        <begin position="109"/>
        <end position="131"/>
    </location>
</feature>
<evidence type="ECO:0008006" key="4">
    <source>
        <dbReference type="Google" id="ProtNLM"/>
    </source>
</evidence>
<keyword evidence="1" id="KW-1133">Transmembrane helix</keyword>
<protein>
    <recommendedName>
        <fullName evidence="4">Integral membrane protein</fullName>
    </recommendedName>
</protein>
<keyword evidence="1" id="KW-0812">Transmembrane</keyword>
<keyword evidence="3" id="KW-1185">Reference proteome</keyword>
<dbReference type="RefSeq" id="WP_014682675.1">
    <property type="nucleotide sequence ID" value="NC_017770.1"/>
</dbReference>
<keyword evidence="1" id="KW-0472">Membrane</keyword>
<reference evidence="2" key="1">
    <citation type="submission" date="2012-02" db="EMBL/GenBank/DDBJ databases">
        <title>The complete genome of Solitalea canadensis DSM 3403.</title>
        <authorList>
            <consortium name="US DOE Joint Genome Institute (JGI-PGF)"/>
            <person name="Lucas S."/>
            <person name="Copeland A."/>
            <person name="Lapidus A."/>
            <person name="Glavina del Rio T."/>
            <person name="Dalin E."/>
            <person name="Tice H."/>
            <person name="Bruce D."/>
            <person name="Goodwin L."/>
            <person name="Pitluck S."/>
            <person name="Peters L."/>
            <person name="Ovchinnikova G."/>
            <person name="Lu M."/>
            <person name="Kyrpides N."/>
            <person name="Mavromatis K."/>
            <person name="Ivanova N."/>
            <person name="Brettin T."/>
            <person name="Detter J.C."/>
            <person name="Han C."/>
            <person name="Larimer F."/>
            <person name="Land M."/>
            <person name="Hauser L."/>
            <person name="Markowitz V."/>
            <person name="Cheng J.-F."/>
            <person name="Hugenholtz P."/>
            <person name="Woyke T."/>
            <person name="Wu D."/>
            <person name="Spring S."/>
            <person name="Schroeder M."/>
            <person name="Kopitz M."/>
            <person name="Brambilla E."/>
            <person name="Klenk H.-P."/>
            <person name="Eisen J.A."/>
        </authorList>
    </citation>
    <scope>NUCLEOTIDE SEQUENCE</scope>
    <source>
        <strain evidence="2">DSM 3403</strain>
    </source>
</reference>
<dbReference type="HOGENOM" id="CLU_146087_0_0_10"/>
<dbReference type="AlphaFoldDB" id="H8KNC0"/>
<feature type="transmembrane region" description="Helical" evidence="1">
    <location>
        <begin position="32"/>
        <end position="54"/>
    </location>
</feature>
<dbReference type="InterPro" id="IPR025461">
    <property type="entry name" value="ABA4-like"/>
</dbReference>
<organism evidence="2 3">
    <name type="scientific">Solitalea canadensis (strain ATCC 29591 / DSM 3403 / JCM 21819 / LMG 8368 / NBRC 15130 / NCIMB 12057 / USAM 9D)</name>
    <name type="common">Flexibacter canadensis</name>
    <dbReference type="NCBI Taxonomy" id="929556"/>
    <lineage>
        <taxon>Bacteria</taxon>
        <taxon>Pseudomonadati</taxon>
        <taxon>Bacteroidota</taxon>
        <taxon>Sphingobacteriia</taxon>
        <taxon>Sphingobacteriales</taxon>
        <taxon>Sphingobacteriaceae</taxon>
        <taxon>Solitalea</taxon>
    </lineage>
</organism>
<dbReference type="EMBL" id="CP003349">
    <property type="protein sequence ID" value="AFD09453.1"/>
    <property type="molecule type" value="Genomic_DNA"/>
</dbReference>
<evidence type="ECO:0000313" key="3">
    <source>
        <dbReference type="Proteomes" id="UP000007590"/>
    </source>
</evidence>
<accession>H8KNC0</accession>
<evidence type="ECO:0000313" key="2">
    <source>
        <dbReference type="EMBL" id="AFD09453.1"/>
    </source>
</evidence>
<name>H8KNC0_SOLCM</name>
<feature type="transmembrane region" description="Helical" evidence="1">
    <location>
        <begin position="6"/>
        <end position="25"/>
    </location>
</feature>
<dbReference type="STRING" id="929556.Solca_4463"/>
<sequence length="148" mass="16661">MSLSSVFQIANVLALFGWILLIAVPRWKQTSILVFNFIVILLCLAYIGLIAFNIKNLNFNSFASLESVAELFSNRSMLLAGWLHYLSFDLVMGLLITEHSLKHNVASQLVMLCLLLTFFLGPLGFLIYYIAVAIKEKNVAPHLIDIKE</sequence>
<feature type="transmembrane region" description="Helical" evidence="1">
    <location>
        <begin position="77"/>
        <end position="97"/>
    </location>
</feature>
<dbReference type="eggNOG" id="ENOG5032Z94">
    <property type="taxonomic scope" value="Bacteria"/>
</dbReference>
<gene>
    <name evidence="2" type="ordered locus">Solca_4463</name>
</gene>
<dbReference type="OrthoDB" id="345237at2"/>
<proteinExistence type="predicted"/>
<dbReference type="Pfam" id="PF14108">
    <property type="entry name" value="ABA4-like"/>
    <property type="match status" value="1"/>
</dbReference>
<dbReference type="KEGG" id="scn:Solca_4463"/>
<evidence type="ECO:0000256" key="1">
    <source>
        <dbReference type="SAM" id="Phobius"/>
    </source>
</evidence>